<proteinExistence type="predicted"/>
<protein>
    <submittedName>
        <fullName evidence="1">Uncharacterized protein</fullName>
    </submittedName>
</protein>
<organism evidence="1">
    <name type="scientific">bioreactor metagenome</name>
    <dbReference type="NCBI Taxonomy" id="1076179"/>
    <lineage>
        <taxon>unclassified sequences</taxon>
        <taxon>metagenomes</taxon>
        <taxon>ecological metagenomes</taxon>
    </lineage>
</organism>
<dbReference type="AlphaFoldDB" id="A0A645IIP4"/>
<sequence>MFPEITENFINKKPFLSENQIESFNMWIKRSNGEKFMKVRTVDGKIFIKIVAPNGIISNEYIGIPPYYTTEQRDELVKYLRQTRDLFKMI</sequence>
<gene>
    <name evidence="1" type="ORF">SDC9_198496</name>
</gene>
<name>A0A645IIP4_9ZZZZ</name>
<accession>A0A645IIP4</accession>
<comment type="caution">
    <text evidence="1">The sequence shown here is derived from an EMBL/GenBank/DDBJ whole genome shotgun (WGS) entry which is preliminary data.</text>
</comment>
<dbReference type="EMBL" id="VSSQ01115403">
    <property type="protein sequence ID" value="MPN50856.1"/>
    <property type="molecule type" value="Genomic_DNA"/>
</dbReference>
<evidence type="ECO:0000313" key="1">
    <source>
        <dbReference type="EMBL" id="MPN50856.1"/>
    </source>
</evidence>
<reference evidence="1" key="1">
    <citation type="submission" date="2019-08" db="EMBL/GenBank/DDBJ databases">
        <authorList>
            <person name="Kucharzyk K."/>
            <person name="Murdoch R.W."/>
            <person name="Higgins S."/>
            <person name="Loffler F."/>
        </authorList>
    </citation>
    <scope>NUCLEOTIDE SEQUENCE</scope>
</reference>